<dbReference type="NCBIfam" id="NF004976">
    <property type="entry name" value="PRK06349.1"/>
    <property type="match status" value="1"/>
</dbReference>
<evidence type="ECO:0000256" key="7">
    <source>
        <dbReference type="ARBA" id="ARBA00022697"/>
    </source>
</evidence>
<comment type="catalytic activity">
    <reaction evidence="11">
        <text>L-homoserine + NADP(+) = L-aspartate 4-semialdehyde + NADPH + H(+)</text>
        <dbReference type="Rhea" id="RHEA:15761"/>
        <dbReference type="ChEBI" id="CHEBI:15378"/>
        <dbReference type="ChEBI" id="CHEBI:57476"/>
        <dbReference type="ChEBI" id="CHEBI:57783"/>
        <dbReference type="ChEBI" id="CHEBI:58349"/>
        <dbReference type="ChEBI" id="CHEBI:537519"/>
        <dbReference type="EC" id="1.1.1.3"/>
    </reaction>
</comment>
<dbReference type="InterPro" id="IPR005106">
    <property type="entry name" value="Asp/hSer_DH_NAD-bd"/>
</dbReference>
<keyword evidence="10 11" id="KW-0486">Methionine biosynthesis</keyword>
<dbReference type="Gene3D" id="3.40.50.720">
    <property type="entry name" value="NAD(P)-binding Rossmann-like Domain"/>
    <property type="match status" value="1"/>
</dbReference>
<proteinExistence type="inferred from homology"/>
<dbReference type="AlphaFoldDB" id="A0A7S3Q557"/>
<dbReference type="PROSITE" id="PS01042">
    <property type="entry name" value="HOMOSER_DHGENASE"/>
    <property type="match status" value="1"/>
</dbReference>
<dbReference type="Gene3D" id="3.30.360.10">
    <property type="entry name" value="Dihydrodipicolinate Reductase, domain 2"/>
    <property type="match status" value="1"/>
</dbReference>
<reference evidence="15" key="1">
    <citation type="submission" date="2021-01" db="EMBL/GenBank/DDBJ databases">
        <authorList>
            <person name="Corre E."/>
            <person name="Pelletier E."/>
            <person name="Niang G."/>
            <person name="Scheremetjew M."/>
            <person name="Finn R."/>
            <person name="Kale V."/>
            <person name="Holt S."/>
            <person name="Cochrane G."/>
            <person name="Meng A."/>
            <person name="Brown T."/>
            <person name="Cohen L."/>
        </authorList>
    </citation>
    <scope>NUCLEOTIDE SEQUENCE</scope>
    <source>
        <strain evidence="15">MM31A-1</strain>
    </source>
</reference>
<evidence type="ECO:0000256" key="12">
    <source>
        <dbReference type="RuleBase" id="RU004171"/>
    </source>
</evidence>
<keyword evidence="8 11" id="KW-0521">NADP</keyword>
<evidence type="ECO:0000259" key="14">
    <source>
        <dbReference type="PROSITE" id="PS51671"/>
    </source>
</evidence>
<evidence type="ECO:0000256" key="5">
    <source>
        <dbReference type="ARBA" id="ARBA00013376"/>
    </source>
</evidence>
<evidence type="ECO:0000256" key="3">
    <source>
        <dbReference type="ARBA" id="ARBA00006753"/>
    </source>
</evidence>
<comment type="pathway">
    <text evidence="2 11">Amino-acid biosynthesis; L-methionine biosynthesis via de novo pathway; L-homoserine from L-aspartate: step 3/3.</text>
</comment>
<evidence type="ECO:0000256" key="1">
    <source>
        <dbReference type="ARBA" id="ARBA00005056"/>
    </source>
</evidence>
<dbReference type="InterPro" id="IPR036291">
    <property type="entry name" value="NAD(P)-bd_dom_sf"/>
</dbReference>
<dbReference type="PANTHER" id="PTHR43331:SF1">
    <property type="entry name" value="HOMOSERINE DEHYDROGENASE"/>
    <property type="match status" value="1"/>
</dbReference>
<accession>A0A7S3Q557</accession>
<dbReference type="GO" id="GO:0009086">
    <property type="term" value="P:methionine biosynthetic process"/>
    <property type="evidence" value="ECO:0007669"/>
    <property type="project" value="UniProtKB-KW"/>
</dbReference>
<keyword evidence="9 11" id="KW-0560">Oxidoreductase</keyword>
<dbReference type="UniPathway" id="UPA00051">
    <property type="reaction ID" value="UER00465"/>
</dbReference>
<gene>
    <name evidence="15" type="ORF">CDEB00056_LOCUS10860</name>
</gene>
<keyword evidence="6 11" id="KW-0028">Amino-acid biosynthesis</keyword>
<dbReference type="GO" id="GO:0009088">
    <property type="term" value="P:threonine biosynthetic process"/>
    <property type="evidence" value="ECO:0007669"/>
    <property type="project" value="UniProtKB-UniPathway"/>
</dbReference>
<name>A0A7S3Q557_9STRA</name>
<evidence type="ECO:0000256" key="4">
    <source>
        <dbReference type="ARBA" id="ARBA00013213"/>
    </source>
</evidence>
<dbReference type="Pfam" id="PF03447">
    <property type="entry name" value="NAD_binding_3"/>
    <property type="match status" value="1"/>
</dbReference>
<evidence type="ECO:0000256" key="2">
    <source>
        <dbReference type="ARBA" id="ARBA00005062"/>
    </source>
</evidence>
<feature type="region of interest" description="Disordered" evidence="13">
    <location>
        <begin position="1"/>
        <end position="28"/>
    </location>
</feature>
<dbReference type="EMBL" id="HBIO01014020">
    <property type="protein sequence ID" value="CAE0466008.1"/>
    <property type="molecule type" value="Transcribed_RNA"/>
</dbReference>
<protein>
    <recommendedName>
        <fullName evidence="5 11">Homoserine dehydrogenase</fullName>
        <ecNumber evidence="4 11">1.1.1.3</ecNumber>
    </recommendedName>
</protein>
<dbReference type="InterPro" id="IPR019811">
    <property type="entry name" value="HDH_CS"/>
</dbReference>
<organism evidence="15">
    <name type="scientific">Chaetoceros debilis</name>
    <dbReference type="NCBI Taxonomy" id="122233"/>
    <lineage>
        <taxon>Eukaryota</taxon>
        <taxon>Sar</taxon>
        <taxon>Stramenopiles</taxon>
        <taxon>Ochrophyta</taxon>
        <taxon>Bacillariophyta</taxon>
        <taxon>Coscinodiscophyceae</taxon>
        <taxon>Chaetocerotophycidae</taxon>
        <taxon>Chaetocerotales</taxon>
        <taxon>Chaetocerotaceae</taxon>
        <taxon>Chaetoceros</taxon>
    </lineage>
</organism>
<dbReference type="UniPathway" id="UPA00050">
    <property type="reaction ID" value="UER00063"/>
</dbReference>
<dbReference type="GO" id="GO:0004412">
    <property type="term" value="F:homoserine dehydrogenase activity"/>
    <property type="evidence" value="ECO:0007669"/>
    <property type="project" value="UniProtKB-EC"/>
</dbReference>
<feature type="domain" description="ACT" evidence="14">
    <location>
        <begin position="423"/>
        <end position="497"/>
    </location>
</feature>
<dbReference type="SUPFAM" id="SSF51735">
    <property type="entry name" value="NAD(P)-binding Rossmann-fold domains"/>
    <property type="match status" value="1"/>
</dbReference>
<comment type="pathway">
    <text evidence="1 11">Amino-acid biosynthesis; L-threonine biosynthesis; L-threonine from L-aspartate: step 3/5.</text>
</comment>
<sequence>MSSSTPSSPAPAQAPSQHSYSHSHSHSNHKPIHIGMFGAGTVGGGVYEIIMGRLGNHASLSLTNPSLRPCIITKICVRDVDKPRTFTIDKDITIVTTDAQCILDDEEIDIVVEVTSSGVGTVTVNANANVNVNANMRDIVLGSLKRGKSVVTANKALVAECLDEINDTVREIHQQNHQCNVRFAYEAAVCGGIPIIHSLQSCFSGDIIHEIMGICNGTTNYMLGKMEEGAEYEEVLNEAQALGYAEADPSADVEGYDVRAKIYILAKLAFGITVPDLSSIPCMGITQISNVDFEYARLLGCTIKLVGTAERLSEYGEYDGALSVYVAPKVVPTSHLLASARGAGNAVAVKSANLGISSYTGMGAGRFPTANSIVADICRIASGTGASVHPFPLTLTSTNSNSIGMDSPGPGIEIDCDYLAPFYIRVSFQDELGIIRRVGEIAERQGVGISTILQNPIKDRFMADFVVTTEECRVSQVKAMCEDIGTQDFAHCVPLYMPMLE</sequence>
<dbReference type="Pfam" id="PF00742">
    <property type="entry name" value="Homoserine_dh"/>
    <property type="match status" value="1"/>
</dbReference>
<evidence type="ECO:0000256" key="8">
    <source>
        <dbReference type="ARBA" id="ARBA00022857"/>
    </source>
</evidence>
<evidence type="ECO:0000256" key="9">
    <source>
        <dbReference type="ARBA" id="ARBA00023002"/>
    </source>
</evidence>
<evidence type="ECO:0000313" key="15">
    <source>
        <dbReference type="EMBL" id="CAE0466008.1"/>
    </source>
</evidence>
<evidence type="ECO:0000256" key="11">
    <source>
        <dbReference type="RuleBase" id="RU000579"/>
    </source>
</evidence>
<dbReference type="PROSITE" id="PS51671">
    <property type="entry name" value="ACT"/>
    <property type="match status" value="1"/>
</dbReference>
<evidence type="ECO:0000256" key="6">
    <source>
        <dbReference type="ARBA" id="ARBA00022605"/>
    </source>
</evidence>
<evidence type="ECO:0000256" key="10">
    <source>
        <dbReference type="ARBA" id="ARBA00023167"/>
    </source>
</evidence>
<dbReference type="EC" id="1.1.1.3" evidence="4 11"/>
<feature type="compositionally biased region" description="Low complexity" evidence="13">
    <location>
        <begin position="1"/>
        <end position="20"/>
    </location>
</feature>
<dbReference type="Gene3D" id="3.30.70.260">
    <property type="match status" value="1"/>
</dbReference>
<dbReference type="SUPFAM" id="SSF55347">
    <property type="entry name" value="Glyceraldehyde-3-phosphate dehydrogenase-like, C-terminal domain"/>
    <property type="match status" value="1"/>
</dbReference>
<dbReference type="SUPFAM" id="SSF55021">
    <property type="entry name" value="ACT-like"/>
    <property type="match status" value="1"/>
</dbReference>
<dbReference type="PANTHER" id="PTHR43331">
    <property type="entry name" value="HOMOSERINE DEHYDROGENASE"/>
    <property type="match status" value="1"/>
</dbReference>
<dbReference type="InterPro" id="IPR001342">
    <property type="entry name" value="HDH_cat"/>
</dbReference>
<dbReference type="GO" id="GO:0050661">
    <property type="term" value="F:NADP binding"/>
    <property type="evidence" value="ECO:0007669"/>
    <property type="project" value="InterPro"/>
</dbReference>
<dbReference type="InterPro" id="IPR045865">
    <property type="entry name" value="ACT-like_dom_sf"/>
</dbReference>
<keyword evidence="7 11" id="KW-0791">Threonine biosynthesis</keyword>
<evidence type="ECO:0000256" key="13">
    <source>
        <dbReference type="SAM" id="MobiDB-lite"/>
    </source>
</evidence>
<comment type="similarity">
    <text evidence="3 12">Belongs to the homoserine dehydrogenase family.</text>
</comment>
<dbReference type="InterPro" id="IPR002912">
    <property type="entry name" value="ACT_dom"/>
</dbReference>
<dbReference type="FunFam" id="3.30.360.10:FF:000005">
    <property type="entry name" value="Homoserine dehydrogenase"/>
    <property type="match status" value="1"/>
</dbReference>